<evidence type="ECO:0000313" key="1">
    <source>
        <dbReference type="EMBL" id="SUZ55984.1"/>
    </source>
</evidence>
<name>A0A381NPD4_9ZZZZ</name>
<sequence length="49" mass="5738">MTKSRFGALNPYVLVAHQVLTAYGLYLQQFGGWEDRLTMRERMKAWSDT</sequence>
<dbReference type="AlphaFoldDB" id="A0A381NPD4"/>
<dbReference type="EMBL" id="UINC01000473">
    <property type="protein sequence ID" value="SUZ55984.1"/>
    <property type="molecule type" value="Genomic_DNA"/>
</dbReference>
<proteinExistence type="predicted"/>
<organism evidence="1">
    <name type="scientific">marine metagenome</name>
    <dbReference type="NCBI Taxonomy" id="408172"/>
    <lineage>
        <taxon>unclassified sequences</taxon>
        <taxon>metagenomes</taxon>
        <taxon>ecological metagenomes</taxon>
    </lineage>
</organism>
<protein>
    <submittedName>
        <fullName evidence="1">Uncharacterized protein</fullName>
    </submittedName>
</protein>
<accession>A0A381NPD4</accession>
<reference evidence="1" key="1">
    <citation type="submission" date="2018-05" db="EMBL/GenBank/DDBJ databases">
        <authorList>
            <person name="Lanie J.A."/>
            <person name="Ng W.-L."/>
            <person name="Kazmierczak K.M."/>
            <person name="Andrzejewski T.M."/>
            <person name="Davidsen T.M."/>
            <person name="Wayne K.J."/>
            <person name="Tettelin H."/>
            <person name="Glass J.I."/>
            <person name="Rusch D."/>
            <person name="Podicherti R."/>
            <person name="Tsui H.-C.T."/>
            <person name="Winkler M.E."/>
        </authorList>
    </citation>
    <scope>NUCLEOTIDE SEQUENCE</scope>
</reference>
<gene>
    <name evidence="1" type="ORF">METZ01_LOCUS8838</name>
</gene>